<dbReference type="OrthoDB" id="10401176at2759"/>
<dbReference type="KEGG" id="mlr:MELLADRAFT_104438"/>
<evidence type="ECO:0000313" key="2">
    <source>
        <dbReference type="EMBL" id="EGG09243.1"/>
    </source>
</evidence>
<accession>F4REP6</accession>
<dbReference type="GeneID" id="18922262"/>
<feature type="compositionally biased region" description="Basic and acidic residues" evidence="1">
    <location>
        <begin position="135"/>
        <end position="144"/>
    </location>
</feature>
<gene>
    <name evidence="2" type="ORF">MELLADRAFT_104438</name>
</gene>
<dbReference type="RefSeq" id="XP_007407603.1">
    <property type="nucleotide sequence ID" value="XM_007407541.1"/>
</dbReference>
<feature type="region of interest" description="Disordered" evidence="1">
    <location>
        <begin position="1"/>
        <end position="23"/>
    </location>
</feature>
<dbReference type="VEuPathDB" id="FungiDB:MELLADRAFT_104438"/>
<dbReference type="EMBL" id="GL883098">
    <property type="protein sequence ID" value="EGG09243.1"/>
    <property type="molecule type" value="Genomic_DNA"/>
</dbReference>
<dbReference type="Proteomes" id="UP000001072">
    <property type="component" value="Unassembled WGS sequence"/>
</dbReference>
<feature type="region of interest" description="Disordered" evidence="1">
    <location>
        <begin position="122"/>
        <end position="144"/>
    </location>
</feature>
<evidence type="ECO:0000313" key="3">
    <source>
        <dbReference type="Proteomes" id="UP000001072"/>
    </source>
</evidence>
<evidence type="ECO:0000256" key="1">
    <source>
        <dbReference type="SAM" id="MobiDB-lite"/>
    </source>
</evidence>
<dbReference type="InParanoid" id="F4REP6"/>
<name>F4REP6_MELLP</name>
<organism evidence="3">
    <name type="scientific">Melampsora larici-populina (strain 98AG31 / pathotype 3-4-7)</name>
    <name type="common">Poplar leaf rust fungus</name>
    <dbReference type="NCBI Taxonomy" id="747676"/>
    <lineage>
        <taxon>Eukaryota</taxon>
        <taxon>Fungi</taxon>
        <taxon>Dikarya</taxon>
        <taxon>Basidiomycota</taxon>
        <taxon>Pucciniomycotina</taxon>
        <taxon>Pucciniomycetes</taxon>
        <taxon>Pucciniales</taxon>
        <taxon>Melampsoraceae</taxon>
        <taxon>Melampsora</taxon>
    </lineage>
</organism>
<sequence length="144" mass="16507">MATEHVQDIEKSNSSVPNHFQPHHTFNPPNIFSYLASEDDDLRLRASEAYAKVIQSSKEHPYLNINRISSEMYNSSLQPPKELSNFSELGSSRSQFNQIQETPIIYHPSINQKISQWQTNLSKSDLNPNIPSPGREMRCKEYSA</sequence>
<reference evidence="3" key="1">
    <citation type="journal article" date="2011" name="Proc. Natl. Acad. Sci. U.S.A.">
        <title>Obligate biotrophy features unraveled by the genomic analysis of rust fungi.</title>
        <authorList>
            <person name="Duplessis S."/>
            <person name="Cuomo C.A."/>
            <person name="Lin Y.-C."/>
            <person name="Aerts A."/>
            <person name="Tisserant E."/>
            <person name="Veneault-Fourrey C."/>
            <person name="Joly D.L."/>
            <person name="Hacquard S."/>
            <person name="Amselem J."/>
            <person name="Cantarel B.L."/>
            <person name="Chiu R."/>
            <person name="Coutinho P.M."/>
            <person name="Feau N."/>
            <person name="Field M."/>
            <person name="Frey P."/>
            <person name="Gelhaye E."/>
            <person name="Goldberg J."/>
            <person name="Grabherr M.G."/>
            <person name="Kodira C.D."/>
            <person name="Kohler A."/>
            <person name="Kuees U."/>
            <person name="Lindquist E.A."/>
            <person name="Lucas S.M."/>
            <person name="Mago R."/>
            <person name="Mauceli E."/>
            <person name="Morin E."/>
            <person name="Murat C."/>
            <person name="Pangilinan J.L."/>
            <person name="Park R."/>
            <person name="Pearson M."/>
            <person name="Quesneville H."/>
            <person name="Rouhier N."/>
            <person name="Sakthikumar S."/>
            <person name="Salamov A.A."/>
            <person name="Schmutz J."/>
            <person name="Selles B."/>
            <person name="Shapiro H."/>
            <person name="Tanguay P."/>
            <person name="Tuskan G.A."/>
            <person name="Henrissat B."/>
            <person name="Van de Peer Y."/>
            <person name="Rouze P."/>
            <person name="Ellis J.G."/>
            <person name="Dodds P.N."/>
            <person name="Schein J.E."/>
            <person name="Zhong S."/>
            <person name="Hamelin R.C."/>
            <person name="Grigoriev I.V."/>
            <person name="Szabo L.J."/>
            <person name="Martin F."/>
        </authorList>
    </citation>
    <scope>NUCLEOTIDE SEQUENCE [LARGE SCALE GENOMIC DNA]</scope>
    <source>
        <strain evidence="3">98AG31 / pathotype 3-4-7</strain>
    </source>
</reference>
<keyword evidence="3" id="KW-1185">Reference proteome</keyword>
<dbReference type="AlphaFoldDB" id="F4REP6"/>
<feature type="compositionally biased region" description="Basic and acidic residues" evidence="1">
    <location>
        <begin position="1"/>
        <end position="11"/>
    </location>
</feature>
<proteinExistence type="predicted"/>
<dbReference type="HOGENOM" id="CLU_1796891_0_0_1"/>
<protein>
    <submittedName>
        <fullName evidence="2">Uncharacterized protein</fullName>
    </submittedName>
</protein>